<evidence type="ECO:0000256" key="3">
    <source>
        <dbReference type="ARBA" id="ARBA00004496"/>
    </source>
</evidence>
<dbReference type="PROSITE" id="PS50002">
    <property type="entry name" value="SH3"/>
    <property type="match status" value="1"/>
</dbReference>
<keyword evidence="18" id="KW-1185">Reference proteome</keyword>
<protein>
    <recommendedName>
        <fullName evidence="19">SH3 domain-containing protein</fullName>
    </recommendedName>
</protein>
<dbReference type="GO" id="GO:0007010">
    <property type="term" value="P:cytoskeleton organization"/>
    <property type="evidence" value="ECO:0007669"/>
    <property type="project" value="TreeGrafter"/>
</dbReference>
<evidence type="ECO:0000259" key="16">
    <source>
        <dbReference type="PROSITE" id="PS51741"/>
    </source>
</evidence>
<comment type="subcellular location">
    <subcellularLocation>
        <location evidence="2">Cell membrane</location>
    </subcellularLocation>
    <subcellularLocation>
        <location evidence="3">Cytoplasm</location>
    </subcellularLocation>
    <subcellularLocation>
        <location evidence="1">Endomembrane system</location>
        <topology evidence="1">Peripheral membrane protein</topology>
    </subcellularLocation>
</comment>
<feature type="domain" description="SH3" evidence="15">
    <location>
        <begin position="410"/>
        <end position="468"/>
    </location>
</feature>
<dbReference type="EMBL" id="BDGG01000005">
    <property type="protein sequence ID" value="GAU98838.1"/>
    <property type="molecule type" value="Genomic_DNA"/>
</dbReference>
<evidence type="ECO:0000256" key="1">
    <source>
        <dbReference type="ARBA" id="ARBA00004184"/>
    </source>
</evidence>
<accession>A0A1D1VK16</accession>
<dbReference type="Gene3D" id="2.30.30.40">
    <property type="entry name" value="SH3 Domains"/>
    <property type="match status" value="1"/>
</dbReference>
<dbReference type="PRINTS" id="PR00452">
    <property type="entry name" value="SH3DOMAIN"/>
</dbReference>
<evidence type="ECO:0000256" key="2">
    <source>
        <dbReference type="ARBA" id="ARBA00004236"/>
    </source>
</evidence>
<evidence type="ECO:0000259" key="15">
    <source>
        <dbReference type="PROSITE" id="PS50002"/>
    </source>
</evidence>
<dbReference type="InterPro" id="IPR001060">
    <property type="entry name" value="FCH_dom"/>
</dbReference>
<dbReference type="Pfam" id="PF00018">
    <property type="entry name" value="SH3_1"/>
    <property type="match status" value="1"/>
</dbReference>
<dbReference type="InterPro" id="IPR031160">
    <property type="entry name" value="F_BAR_dom"/>
</dbReference>
<evidence type="ECO:0000256" key="4">
    <source>
        <dbReference type="ARBA" id="ARBA00022443"/>
    </source>
</evidence>
<keyword evidence="6" id="KW-0963">Cytoplasm</keyword>
<dbReference type="SUPFAM" id="SSF50044">
    <property type="entry name" value="SH3-domain"/>
    <property type="match status" value="1"/>
</dbReference>
<comment type="subunit">
    <text evidence="11">Homodimer. May form heterooligomers with other PACSINs. Interacts (via SH3 domain) with DNM1, SYNJ1 and WASL. Interacts with TRPV4.</text>
</comment>
<evidence type="ECO:0000313" key="18">
    <source>
        <dbReference type="Proteomes" id="UP000186922"/>
    </source>
</evidence>
<evidence type="ECO:0000256" key="5">
    <source>
        <dbReference type="ARBA" id="ARBA00022475"/>
    </source>
</evidence>
<dbReference type="Proteomes" id="UP000186922">
    <property type="component" value="Unassembled WGS sequence"/>
</dbReference>
<comment type="caution">
    <text evidence="17">The sequence shown here is derived from an EMBL/GenBank/DDBJ whole genome shotgun (WGS) entry which is preliminary data.</text>
</comment>
<evidence type="ECO:0000256" key="10">
    <source>
        <dbReference type="ARBA" id="ARBA00055545"/>
    </source>
</evidence>
<dbReference type="GO" id="GO:0005886">
    <property type="term" value="C:plasma membrane"/>
    <property type="evidence" value="ECO:0007669"/>
    <property type="project" value="UniProtKB-SubCell"/>
</dbReference>
<dbReference type="STRING" id="947166.A0A1D1VK16"/>
<keyword evidence="4 12" id="KW-0728">SH3 domain</keyword>
<dbReference type="GO" id="GO:0030100">
    <property type="term" value="P:regulation of endocytosis"/>
    <property type="evidence" value="ECO:0007669"/>
    <property type="project" value="TreeGrafter"/>
</dbReference>
<evidence type="ECO:0000256" key="13">
    <source>
        <dbReference type="PROSITE-ProRule" id="PRU01077"/>
    </source>
</evidence>
<dbReference type="CDD" id="cd07655">
    <property type="entry name" value="F-BAR_PACSIN"/>
    <property type="match status" value="1"/>
</dbReference>
<evidence type="ECO:0000256" key="11">
    <source>
        <dbReference type="ARBA" id="ARBA00064966"/>
    </source>
</evidence>
<organism evidence="17 18">
    <name type="scientific">Ramazzottius varieornatus</name>
    <name type="common">Water bear</name>
    <name type="synonym">Tardigrade</name>
    <dbReference type="NCBI Taxonomy" id="947166"/>
    <lineage>
        <taxon>Eukaryota</taxon>
        <taxon>Metazoa</taxon>
        <taxon>Ecdysozoa</taxon>
        <taxon>Tardigrada</taxon>
        <taxon>Eutardigrada</taxon>
        <taxon>Parachela</taxon>
        <taxon>Hypsibioidea</taxon>
        <taxon>Ramazzottiidae</taxon>
        <taxon>Ramazzottius</taxon>
    </lineage>
</organism>
<feature type="coiled-coil region" evidence="14">
    <location>
        <begin position="185"/>
        <end position="219"/>
    </location>
</feature>
<sequence>MADELDDDQIEGLSFWEPGGYKKTTKRITDGNQLCTDFVEMVQDRCELEANYAASMKSWAKKWGKHIDKGPEYGSMESAWKANLTAADREADVHLRVRDNLIAAIQNEVRRWQKDNYHKSMMSLTLKQKKEMDEEFKKAQKPWAKKLKVVEQCKKEYHVLCQKEQSAIVRQHNAKNDSNFSDDQRAKIEEELSKLSAQKQSARGNYEDALRDLNAYNARYMEDMKEVYMRCQDMENKRLEFFKDRLLAMHQSVDLSNDVVMKQISADYLTTINNADARSDLKWWDMQRGVDMPMSWPQFEEWSPALRDITEKSKFTIRRDGAGSTISREKWTPKTDEPSTVTITTTTTVTPFSNRTENVVTTTRPVNGDAQKPVAASRDNLSIRHSSSSLDNPFHEEFSETADTQAEHSKPGVKVRALYSYSGEEEDELNFKEGDLFEKIAEKDEQGWCKGRKDGKVGLFPADYVENV</sequence>
<dbReference type="PANTHER" id="PTHR23065">
    <property type="entry name" value="PROLINE-SERINE-THREONINE PHOSPHATASE INTERACTING PROTEIN 1"/>
    <property type="match status" value="1"/>
</dbReference>
<keyword evidence="5" id="KW-1003">Cell membrane</keyword>
<dbReference type="SUPFAM" id="SSF103657">
    <property type="entry name" value="BAR/IMD domain-like"/>
    <property type="match status" value="1"/>
</dbReference>
<keyword evidence="9" id="KW-0472">Membrane</keyword>
<feature type="domain" description="F-BAR" evidence="16">
    <location>
        <begin position="8"/>
        <end position="280"/>
    </location>
</feature>
<dbReference type="SMART" id="SM00055">
    <property type="entry name" value="FCH"/>
    <property type="match status" value="1"/>
</dbReference>
<gene>
    <name evidence="17" type="primary">RvY_09928-1</name>
    <name evidence="17" type="synonym">RvY_09928.1</name>
    <name evidence="17" type="ORF">RvY_09928</name>
</gene>
<dbReference type="FunFam" id="2.30.30.40:FF:000014">
    <property type="entry name" value="Kinase C and casein kinase substrate in neurons protein"/>
    <property type="match status" value="1"/>
</dbReference>
<keyword evidence="8 13" id="KW-0175">Coiled coil</keyword>
<evidence type="ECO:0000256" key="7">
    <source>
        <dbReference type="ARBA" id="ARBA00022553"/>
    </source>
</evidence>
<dbReference type="GO" id="GO:0005543">
    <property type="term" value="F:phospholipid binding"/>
    <property type="evidence" value="ECO:0007669"/>
    <property type="project" value="TreeGrafter"/>
</dbReference>
<evidence type="ECO:0000256" key="6">
    <source>
        <dbReference type="ARBA" id="ARBA00022490"/>
    </source>
</evidence>
<evidence type="ECO:0000256" key="8">
    <source>
        <dbReference type="ARBA" id="ARBA00023054"/>
    </source>
</evidence>
<dbReference type="InterPro" id="IPR036028">
    <property type="entry name" value="SH3-like_dom_sf"/>
</dbReference>
<dbReference type="InterPro" id="IPR001452">
    <property type="entry name" value="SH3_domain"/>
</dbReference>
<evidence type="ECO:0000256" key="14">
    <source>
        <dbReference type="SAM" id="Coils"/>
    </source>
</evidence>
<dbReference type="PROSITE" id="PS51741">
    <property type="entry name" value="F_BAR"/>
    <property type="match status" value="1"/>
</dbReference>
<evidence type="ECO:0000256" key="9">
    <source>
        <dbReference type="ARBA" id="ARBA00023136"/>
    </source>
</evidence>
<proteinExistence type="predicted"/>
<dbReference type="SMART" id="SM00326">
    <property type="entry name" value="SH3"/>
    <property type="match status" value="1"/>
</dbReference>
<dbReference type="InterPro" id="IPR027267">
    <property type="entry name" value="AH/BAR_dom_sf"/>
</dbReference>
<keyword evidence="7" id="KW-0597">Phosphoprotein</keyword>
<dbReference type="GO" id="GO:0097320">
    <property type="term" value="P:plasma membrane tubulation"/>
    <property type="evidence" value="ECO:0007669"/>
    <property type="project" value="TreeGrafter"/>
</dbReference>
<dbReference type="PANTHER" id="PTHR23065:SF11">
    <property type="entry name" value="SYNDAPIN, ISOFORM C"/>
    <property type="match status" value="1"/>
</dbReference>
<name>A0A1D1VK16_RAMVA</name>
<evidence type="ECO:0000256" key="12">
    <source>
        <dbReference type="PROSITE-ProRule" id="PRU00192"/>
    </source>
</evidence>
<dbReference type="OrthoDB" id="10255128at2759"/>
<dbReference type="Pfam" id="PF00611">
    <property type="entry name" value="FCH"/>
    <property type="match status" value="1"/>
</dbReference>
<evidence type="ECO:0000313" key="17">
    <source>
        <dbReference type="EMBL" id="GAU98838.1"/>
    </source>
</evidence>
<evidence type="ECO:0008006" key="19">
    <source>
        <dbReference type="Google" id="ProtNLM"/>
    </source>
</evidence>
<dbReference type="GO" id="GO:0005768">
    <property type="term" value="C:endosome"/>
    <property type="evidence" value="ECO:0007669"/>
    <property type="project" value="TreeGrafter"/>
</dbReference>
<comment type="function">
    <text evidence="10">Plays a role in endocytosis and regulates internalization of plasma membrane proteins. Overexpression impairs internalization of SLC2A1/GLUT1 and TRPV4 and increases the levels of SLC2A1/GLUT1 and TRPV4 at the cell membrane. Inhibits the TRPV4 calcium channel activity.</text>
</comment>
<dbReference type="FunFam" id="1.20.1270.60:FF:000009">
    <property type="entry name" value="Protein kinase C and casein kinase substrate in neurons 2"/>
    <property type="match status" value="1"/>
</dbReference>
<reference evidence="17 18" key="1">
    <citation type="journal article" date="2016" name="Nat. Commun.">
        <title>Extremotolerant tardigrade genome and improved radiotolerance of human cultured cells by tardigrade-unique protein.</title>
        <authorList>
            <person name="Hashimoto T."/>
            <person name="Horikawa D.D."/>
            <person name="Saito Y."/>
            <person name="Kuwahara H."/>
            <person name="Kozuka-Hata H."/>
            <person name="Shin-I T."/>
            <person name="Minakuchi Y."/>
            <person name="Ohishi K."/>
            <person name="Motoyama A."/>
            <person name="Aizu T."/>
            <person name="Enomoto A."/>
            <person name="Kondo K."/>
            <person name="Tanaka S."/>
            <person name="Hara Y."/>
            <person name="Koshikawa S."/>
            <person name="Sagara H."/>
            <person name="Miura T."/>
            <person name="Yokobori S."/>
            <person name="Miyagawa K."/>
            <person name="Suzuki Y."/>
            <person name="Kubo T."/>
            <person name="Oyama M."/>
            <person name="Kohara Y."/>
            <person name="Fujiyama A."/>
            <person name="Arakawa K."/>
            <person name="Katayama T."/>
            <person name="Toyoda A."/>
            <person name="Kunieda T."/>
        </authorList>
    </citation>
    <scope>NUCLEOTIDE SEQUENCE [LARGE SCALE GENOMIC DNA]</scope>
    <source>
        <strain evidence="17 18">YOKOZUNA-1</strain>
    </source>
</reference>
<dbReference type="AlphaFoldDB" id="A0A1D1VK16"/>
<dbReference type="Gene3D" id="1.20.1270.60">
    <property type="entry name" value="Arfaptin homology (AH) domain/BAR domain"/>
    <property type="match status" value="1"/>
</dbReference>